<dbReference type="PROSITE" id="PS50181">
    <property type="entry name" value="FBOX"/>
    <property type="match status" value="1"/>
</dbReference>
<dbReference type="InterPro" id="IPR053772">
    <property type="entry name" value="At1g61320/At1g61330-like"/>
</dbReference>
<dbReference type="PANTHER" id="PTHR34145">
    <property type="entry name" value="OS02G0105600 PROTEIN"/>
    <property type="match status" value="1"/>
</dbReference>
<dbReference type="SUPFAM" id="SSF52047">
    <property type="entry name" value="RNI-like"/>
    <property type="match status" value="1"/>
</dbReference>
<dbReference type="Pfam" id="PF00646">
    <property type="entry name" value="F-box"/>
    <property type="match status" value="1"/>
</dbReference>
<dbReference type="Pfam" id="PF23622">
    <property type="entry name" value="LRR_At1g61320_AtMIF1"/>
    <property type="match status" value="1"/>
</dbReference>
<protein>
    <submittedName>
        <fullName evidence="2">F-box/LRR-repeat protein</fullName>
    </submittedName>
</protein>
<dbReference type="InterPro" id="IPR053781">
    <property type="entry name" value="F-box_AtFBL13-like"/>
</dbReference>
<dbReference type="InterPro" id="IPR032675">
    <property type="entry name" value="LRR_dom_sf"/>
</dbReference>
<dbReference type="InterPro" id="IPR001810">
    <property type="entry name" value="F-box_dom"/>
</dbReference>
<gene>
    <name evidence="2" type="ORF">Scaly_2213500</name>
</gene>
<organism evidence="2">
    <name type="scientific">Sesamum calycinum</name>
    <dbReference type="NCBI Taxonomy" id="2727403"/>
    <lineage>
        <taxon>Eukaryota</taxon>
        <taxon>Viridiplantae</taxon>
        <taxon>Streptophyta</taxon>
        <taxon>Embryophyta</taxon>
        <taxon>Tracheophyta</taxon>
        <taxon>Spermatophyta</taxon>
        <taxon>Magnoliopsida</taxon>
        <taxon>eudicotyledons</taxon>
        <taxon>Gunneridae</taxon>
        <taxon>Pentapetalae</taxon>
        <taxon>asterids</taxon>
        <taxon>lamiids</taxon>
        <taxon>Lamiales</taxon>
        <taxon>Pedaliaceae</taxon>
        <taxon>Sesamum</taxon>
    </lineage>
</organism>
<evidence type="ECO:0000313" key="2">
    <source>
        <dbReference type="EMBL" id="KAL0333120.1"/>
    </source>
</evidence>
<dbReference type="AlphaFoldDB" id="A0AAW2MNH0"/>
<comment type="caution">
    <text evidence="2">The sequence shown here is derived from an EMBL/GenBank/DDBJ whole genome shotgun (WGS) entry which is preliminary data.</text>
</comment>
<evidence type="ECO:0000259" key="1">
    <source>
        <dbReference type="PROSITE" id="PS50181"/>
    </source>
</evidence>
<feature type="domain" description="F-box" evidence="1">
    <location>
        <begin position="18"/>
        <end position="66"/>
    </location>
</feature>
<dbReference type="PANTHER" id="PTHR34145:SF28">
    <property type="entry name" value="F-BOX DOMAIN-CONTAINING PROTEIN"/>
    <property type="match status" value="1"/>
</dbReference>
<proteinExistence type="predicted"/>
<dbReference type="SMART" id="SM00256">
    <property type="entry name" value="FBOX"/>
    <property type="match status" value="1"/>
</dbReference>
<accession>A0AAW2MNH0</accession>
<dbReference type="Gene3D" id="1.20.1280.50">
    <property type="match status" value="1"/>
</dbReference>
<dbReference type="EMBL" id="JACGWM010000013">
    <property type="protein sequence ID" value="KAL0333120.1"/>
    <property type="molecule type" value="Genomic_DNA"/>
</dbReference>
<name>A0AAW2MNH0_9LAMI</name>
<dbReference type="SUPFAM" id="SSF81383">
    <property type="entry name" value="F-box domain"/>
    <property type="match status" value="1"/>
</dbReference>
<dbReference type="InterPro" id="IPR036047">
    <property type="entry name" value="F-box-like_dom_sf"/>
</dbReference>
<sequence length="420" mass="47988">MKKRCSLNSKTLENKYEEDIISSLPEPILHYILSYLPTKDAAKTCALSKTWNATWKSFPILVFNQYSFQESAYSRTAHKNHNELTRDFCDYVDEFMTSREGLTSIEKFQVVVNFQGCRLKYHRNLDRWLNYAIDNNVEDLVLAYHTRATTKGEHWYYNLPLSLFRSKSLKNLDLFGCQFTASRFSTGIGFSLRKLRLSQVYIDQETLQGIVSSSCLLEELSVRFCKGFQVVRVAGPKLETVDLYLGRDQVQIVAIAAPNLHSLSYGGGSASVRGSLQASEKYENLKDLRLHDTDITDDFFQVIPEFPGLDKLELNKCCLLERIRISSVQILDLCIDDCAKLKEIELDTRRLSRFRCCFVAAFATNETCSDFSIVLGNTNLREELSGPSERESTWGRGGACWRMAGIRCGTIGECEMPQQW</sequence>
<dbReference type="CDD" id="cd22160">
    <property type="entry name" value="F-box_AtFBL13-like"/>
    <property type="match status" value="1"/>
</dbReference>
<reference evidence="2" key="1">
    <citation type="submission" date="2020-06" db="EMBL/GenBank/DDBJ databases">
        <authorList>
            <person name="Li T."/>
            <person name="Hu X."/>
            <person name="Zhang T."/>
            <person name="Song X."/>
            <person name="Zhang H."/>
            <person name="Dai N."/>
            <person name="Sheng W."/>
            <person name="Hou X."/>
            <person name="Wei L."/>
        </authorList>
    </citation>
    <scope>NUCLEOTIDE SEQUENCE</scope>
    <source>
        <strain evidence="2">KEN8</strain>
        <tissue evidence="2">Leaf</tissue>
    </source>
</reference>
<reference evidence="2" key="2">
    <citation type="journal article" date="2024" name="Plant">
        <title>Genomic evolution and insights into agronomic trait innovations of Sesamum species.</title>
        <authorList>
            <person name="Miao H."/>
            <person name="Wang L."/>
            <person name="Qu L."/>
            <person name="Liu H."/>
            <person name="Sun Y."/>
            <person name="Le M."/>
            <person name="Wang Q."/>
            <person name="Wei S."/>
            <person name="Zheng Y."/>
            <person name="Lin W."/>
            <person name="Duan Y."/>
            <person name="Cao H."/>
            <person name="Xiong S."/>
            <person name="Wang X."/>
            <person name="Wei L."/>
            <person name="Li C."/>
            <person name="Ma Q."/>
            <person name="Ju M."/>
            <person name="Zhao R."/>
            <person name="Li G."/>
            <person name="Mu C."/>
            <person name="Tian Q."/>
            <person name="Mei H."/>
            <person name="Zhang T."/>
            <person name="Gao T."/>
            <person name="Zhang H."/>
        </authorList>
    </citation>
    <scope>NUCLEOTIDE SEQUENCE</scope>
    <source>
        <strain evidence="2">KEN8</strain>
    </source>
</reference>
<dbReference type="InterPro" id="IPR055357">
    <property type="entry name" value="LRR_At1g61320_AtMIF1"/>
</dbReference>
<dbReference type="Gene3D" id="3.80.10.10">
    <property type="entry name" value="Ribonuclease Inhibitor"/>
    <property type="match status" value="1"/>
</dbReference>